<evidence type="ECO:0000256" key="13">
    <source>
        <dbReference type="RuleBase" id="RU003357"/>
    </source>
</evidence>
<dbReference type="PATRIC" id="fig|1544798.3.peg.1240"/>
<dbReference type="Pfam" id="PF07715">
    <property type="entry name" value="Plug"/>
    <property type="match status" value="1"/>
</dbReference>
<sequence length="813" mass="92153">MKRLSLVLLLQIMAVIAFGQINLTGVVKGDGETLAGASVVIEKSFYGVSTKANGSFELKNLKPGDYTLLVSFIGFEPQKIDLQLSASKNIAVDLKPNVIMTDEVLISATRAGNKTPVAYSNVSSDEIAKRNMGQDIPFLLNLTPSFVTTSDAGAGVGYTNFRVRGTDLNRINVSVNGIPLNDAESHGTWFVDQPDMASSLENVQIQRGVGTSTNGAAAFGASINLQTNSLNKEAYGSYKTAAGTFNTFKNTVSAGTGLINDHFTFDVRLSKVTSDGFIDRASSDLKSYFISGGYYSENTILKVNVFSGYEETYQAWYGVPSVRLNNDMAGMQQYADHWLMTQEEVDHMMASDNRTYNYYTYENQVDHYVQDHYQLHFSHKFNPHLNLNASLHYTYGNGYYENYKADEDLADYLLPNIEIGDEVIETTDLINRKWLDNDFYGFTYSLNYNNNNSDFTLGGGYNVYDGRHYGNVIWAQYLGEADFNHEWYRGTGLKKDFNVYAKYNWQVAEKLNLFADLQYRRIDYTIEGIDDDLRNLDQDHDFNFFNPKLGIFYQVADNQDLYLSFAVANREPNRTAFVDYPEGNEPPVHETLHDWELGYNYASSKFSLGANFYFMNYKDQLVVTGQINDVGSAIMVNVDKSYRTGIELQAGVQIATDFQWNGNTTLSINKIKDFTEYVDNWDTWGQDAFDLGTTDLAFSPNVIANSQFVYTPGEHFSISFVSQYVGDQYIDNTSSDDRMLDAYFVNHLKADYTFKTNLFDEISLHFMANNLFDVEYETNAWVYPYLLGNERYKMDGYYPQAGVHFMFGIDFTF</sequence>
<dbReference type="InterPro" id="IPR012910">
    <property type="entry name" value="Plug_dom"/>
</dbReference>
<keyword evidence="2 12" id="KW-0813">Transport</keyword>
<keyword evidence="11 12" id="KW-0998">Cell outer membrane</keyword>
<evidence type="ECO:0000256" key="8">
    <source>
        <dbReference type="ARBA" id="ARBA00023065"/>
    </source>
</evidence>
<proteinExistence type="inferred from homology"/>
<evidence type="ECO:0000256" key="12">
    <source>
        <dbReference type="PROSITE-ProRule" id="PRU01360"/>
    </source>
</evidence>
<evidence type="ECO:0000256" key="11">
    <source>
        <dbReference type="ARBA" id="ARBA00023237"/>
    </source>
</evidence>
<feature type="domain" description="TonB-dependent receptor plug" evidence="15">
    <location>
        <begin position="114"/>
        <end position="221"/>
    </location>
</feature>
<feature type="domain" description="TonB-dependent receptor-like beta-barrel" evidence="14">
    <location>
        <begin position="353"/>
        <end position="771"/>
    </location>
</feature>
<dbReference type="Gene3D" id="2.40.170.20">
    <property type="entry name" value="TonB-dependent receptor, beta-barrel domain"/>
    <property type="match status" value="1"/>
</dbReference>
<dbReference type="AlphaFoldDB" id="A0A0D8JGL0"/>
<dbReference type="Gene3D" id="2.170.130.10">
    <property type="entry name" value="TonB-dependent receptor, plug domain"/>
    <property type="match status" value="1"/>
</dbReference>
<reference evidence="16 17" key="1">
    <citation type="submission" date="2014-09" db="EMBL/GenBank/DDBJ databases">
        <title>Draft Genome Sequence of Draconibacterium sp. JN14CK-3.</title>
        <authorList>
            <person name="Dong C."/>
            <person name="Lai Q."/>
            <person name="Shao Z."/>
        </authorList>
    </citation>
    <scope>NUCLEOTIDE SEQUENCE [LARGE SCALE GENOMIC DNA]</scope>
    <source>
        <strain evidence="16 17">JN14CK-3</strain>
    </source>
</reference>
<evidence type="ECO:0000256" key="3">
    <source>
        <dbReference type="ARBA" id="ARBA00022452"/>
    </source>
</evidence>
<evidence type="ECO:0000256" key="7">
    <source>
        <dbReference type="ARBA" id="ARBA00023004"/>
    </source>
</evidence>
<dbReference type="InterPro" id="IPR039426">
    <property type="entry name" value="TonB-dep_rcpt-like"/>
</dbReference>
<accession>A0A0D8JGL0</accession>
<dbReference type="STRING" id="1544798.LH29_06155"/>
<dbReference type="InterPro" id="IPR008969">
    <property type="entry name" value="CarboxyPept-like_regulatory"/>
</dbReference>
<dbReference type="GO" id="GO:0009279">
    <property type="term" value="C:cell outer membrane"/>
    <property type="evidence" value="ECO:0007669"/>
    <property type="project" value="UniProtKB-SubCell"/>
</dbReference>
<name>A0A0D8JGL0_9BACT</name>
<dbReference type="Pfam" id="PF13715">
    <property type="entry name" value="CarbopepD_reg_2"/>
    <property type="match status" value="1"/>
</dbReference>
<dbReference type="EMBL" id="JRHC01000001">
    <property type="protein sequence ID" value="KJF44998.1"/>
    <property type="molecule type" value="Genomic_DNA"/>
</dbReference>
<protein>
    <recommendedName>
        <fullName evidence="18">TonB-dependent receptor</fullName>
    </recommendedName>
</protein>
<dbReference type="InterPro" id="IPR036942">
    <property type="entry name" value="Beta-barrel_TonB_sf"/>
</dbReference>
<evidence type="ECO:0000259" key="14">
    <source>
        <dbReference type="Pfam" id="PF00593"/>
    </source>
</evidence>
<comment type="similarity">
    <text evidence="12 13">Belongs to the TonB-dependent receptor family.</text>
</comment>
<evidence type="ECO:0000256" key="4">
    <source>
        <dbReference type="ARBA" id="ARBA00022496"/>
    </source>
</evidence>
<evidence type="ECO:0000256" key="6">
    <source>
        <dbReference type="ARBA" id="ARBA00022729"/>
    </source>
</evidence>
<dbReference type="OrthoDB" id="9761152at2"/>
<keyword evidence="3 12" id="KW-1134">Transmembrane beta strand</keyword>
<keyword evidence="10 12" id="KW-0472">Membrane</keyword>
<dbReference type="SUPFAM" id="SSF49464">
    <property type="entry name" value="Carboxypeptidase regulatory domain-like"/>
    <property type="match status" value="1"/>
</dbReference>
<dbReference type="Gene3D" id="2.60.40.1120">
    <property type="entry name" value="Carboxypeptidase-like, regulatory domain"/>
    <property type="match status" value="1"/>
</dbReference>
<dbReference type="Pfam" id="PF00593">
    <property type="entry name" value="TonB_dep_Rec_b-barrel"/>
    <property type="match status" value="1"/>
</dbReference>
<evidence type="ECO:0000313" key="16">
    <source>
        <dbReference type="EMBL" id="KJF44998.1"/>
    </source>
</evidence>
<keyword evidence="8" id="KW-0406">Ion transport</keyword>
<dbReference type="SUPFAM" id="SSF56935">
    <property type="entry name" value="Porins"/>
    <property type="match status" value="1"/>
</dbReference>
<evidence type="ECO:0008006" key="18">
    <source>
        <dbReference type="Google" id="ProtNLM"/>
    </source>
</evidence>
<dbReference type="PROSITE" id="PS52016">
    <property type="entry name" value="TONB_DEPENDENT_REC_3"/>
    <property type="match status" value="1"/>
</dbReference>
<dbReference type="RefSeq" id="WP_045026714.1">
    <property type="nucleotide sequence ID" value="NZ_JRHC01000001.1"/>
</dbReference>
<evidence type="ECO:0000313" key="17">
    <source>
        <dbReference type="Proteomes" id="UP000032544"/>
    </source>
</evidence>
<keyword evidence="4" id="KW-0410">Iron transport</keyword>
<dbReference type="PANTHER" id="PTHR32552:SF68">
    <property type="entry name" value="FERRICHROME OUTER MEMBRANE TRANSPORTER_PHAGE RECEPTOR"/>
    <property type="match status" value="1"/>
</dbReference>
<keyword evidence="17" id="KW-1185">Reference proteome</keyword>
<dbReference type="PANTHER" id="PTHR32552">
    <property type="entry name" value="FERRICHROME IRON RECEPTOR-RELATED"/>
    <property type="match status" value="1"/>
</dbReference>
<evidence type="ECO:0000259" key="15">
    <source>
        <dbReference type="Pfam" id="PF07715"/>
    </source>
</evidence>
<organism evidence="16 17">
    <name type="scientific">Draconibacterium sediminis</name>
    <dbReference type="NCBI Taxonomy" id="1544798"/>
    <lineage>
        <taxon>Bacteria</taxon>
        <taxon>Pseudomonadati</taxon>
        <taxon>Bacteroidota</taxon>
        <taxon>Bacteroidia</taxon>
        <taxon>Marinilabiliales</taxon>
        <taxon>Prolixibacteraceae</taxon>
        <taxon>Draconibacterium</taxon>
    </lineage>
</organism>
<dbReference type="GO" id="GO:0015344">
    <property type="term" value="F:siderophore uptake transmembrane transporter activity"/>
    <property type="evidence" value="ECO:0007669"/>
    <property type="project" value="TreeGrafter"/>
</dbReference>
<evidence type="ECO:0000256" key="2">
    <source>
        <dbReference type="ARBA" id="ARBA00022448"/>
    </source>
</evidence>
<evidence type="ECO:0000256" key="5">
    <source>
        <dbReference type="ARBA" id="ARBA00022692"/>
    </source>
</evidence>
<evidence type="ECO:0000256" key="9">
    <source>
        <dbReference type="ARBA" id="ARBA00023077"/>
    </source>
</evidence>
<comment type="caution">
    <text evidence="16">The sequence shown here is derived from an EMBL/GenBank/DDBJ whole genome shotgun (WGS) entry which is preliminary data.</text>
</comment>
<keyword evidence="7" id="KW-0408">Iron</keyword>
<dbReference type="InterPro" id="IPR037066">
    <property type="entry name" value="Plug_dom_sf"/>
</dbReference>
<dbReference type="InterPro" id="IPR000531">
    <property type="entry name" value="Beta-barrel_TonB"/>
</dbReference>
<evidence type="ECO:0000256" key="10">
    <source>
        <dbReference type="ARBA" id="ARBA00023136"/>
    </source>
</evidence>
<evidence type="ECO:0000256" key="1">
    <source>
        <dbReference type="ARBA" id="ARBA00004571"/>
    </source>
</evidence>
<keyword evidence="6" id="KW-0732">Signal</keyword>
<keyword evidence="5 12" id="KW-0812">Transmembrane</keyword>
<dbReference type="Proteomes" id="UP000032544">
    <property type="component" value="Unassembled WGS sequence"/>
</dbReference>
<keyword evidence="9 13" id="KW-0798">TonB box</keyword>
<comment type="subcellular location">
    <subcellularLocation>
        <location evidence="1 12">Cell outer membrane</location>
        <topology evidence="1 12">Multi-pass membrane protein</topology>
    </subcellularLocation>
</comment>
<gene>
    <name evidence="16" type="ORF">LH29_06155</name>
</gene>